<keyword evidence="2" id="KW-1185">Reference proteome</keyword>
<gene>
    <name evidence="1" type="ORF">CAUJ_LOCUS7345</name>
</gene>
<dbReference type="Proteomes" id="UP000835052">
    <property type="component" value="Unassembled WGS sequence"/>
</dbReference>
<reference evidence="1" key="1">
    <citation type="submission" date="2020-10" db="EMBL/GenBank/DDBJ databases">
        <authorList>
            <person name="Kikuchi T."/>
        </authorList>
    </citation>
    <scope>NUCLEOTIDE SEQUENCE</scope>
    <source>
        <strain evidence="1">NKZ352</strain>
    </source>
</reference>
<evidence type="ECO:0000313" key="1">
    <source>
        <dbReference type="EMBL" id="CAD6191426.1"/>
    </source>
</evidence>
<dbReference type="EMBL" id="CAJGYM010000021">
    <property type="protein sequence ID" value="CAD6191426.1"/>
    <property type="molecule type" value="Genomic_DNA"/>
</dbReference>
<evidence type="ECO:0000313" key="2">
    <source>
        <dbReference type="Proteomes" id="UP000835052"/>
    </source>
</evidence>
<proteinExistence type="predicted"/>
<name>A0A8S1H581_9PELO</name>
<comment type="caution">
    <text evidence="1">The sequence shown here is derived from an EMBL/GenBank/DDBJ whole genome shotgun (WGS) entry which is preliminary data.</text>
</comment>
<dbReference type="AlphaFoldDB" id="A0A8S1H581"/>
<accession>A0A8S1H581</accession>
<organism evidence="1 2">
    <name type="scientific">Caenorhabditis auriculariae</name>
    <dbReference type="NCBI Taxonomy" id="2777116"/>
    <lineage>
        <taxon>Eukaryota</taxon>
        <taxon>Metazoa</taxon>
        <taxon>Ecdysozoa</taxon>
        <taxon>Nematoda</taxon>
        <taxon>Chromadorea</taxon>
        <taxon>Rhabditida</taxon>
        <taxon>Rhabditina</taxon>
        <taxon>Rhabditomorpha</taxon>
        <taxon>Rhabditoidea</taxon>
        <taxon>Rhabditidae</taxon>
        <taxon>Peloderinae</taxon>
        <taxon>Caenorhabditis</taxon>
    </lineage>
</organism>
<sequence length="211" mass="22992">MTTEIVIGGKQVLAGFAPSTCPATLMSLGREYCYVTGTQPVELQSAWNLSFECKKPLLISSGPSKNLCPWLRYSNKEANLARSYKEKIALVAVAVRGYYARGNSAPGQQPFLLTCTFRCRAAVGTSCVTTAEGEKRLKKTRRRAGKDRVEIRLFSRSEGVARGPLVIRDCASSAAIVSGDVSTFQTETLGNIAAVMATRRLPRNEMRPSFS</sequence>
<protein>
    <submittedName>
        <fullName evidence="1">Uncharacterized protein</fullName>
    </submittedName>
</protein>